<keyword evidence="2" id="KW-1185">Reference proteome</keyword>
<dbReference type="Proteomes" id="UP000006038">
    <property type="component" value="Chromosome 8"/>
</dbReference>
<reference evidence="1" key="1">
    <citation type="journal article" date="2013" name="Nat. Commun.">
        <title>Whole-genome sequencing of Oryza brachyantha reveals mechanisms underlying Oryza genome evolution.</title>
        <authorList>
            <person name="Chen J."/>
            <person name="Huang Q."/>
            <person name="Gao D."/>
            <person name="Wang J."/>
            <person name="Lang Y."/>
            <person name="Liu T."/>
            <person name="Li B."/>
            <person name="Bai Z."/>
            <person name="Luis Goicoechea J."/>
            <person name="Liang C."/>
            <person name="Chen C."/>
            <person name="Zhang W."/>
            <person name="Sun S."/>
            <person name="Liao Y."/>
            <person name="Zhang X."/>
            <person name="Yang L."/>
            <person name="Song C."/>
            <person name="Wang M."/>
            <person name="Shi J."/>
            <person name="Liu G."/>
            <person name="Liu J."/>
            <person name="Zhou H."/>
            <person name="Zhou W."/>
            <person name="Yu Q."/>
            <person name="An N."/>
            <person name="Chen Y."/>
            <person name="Cai Q."/>
            <person name="Wang B."/>
            <person name="Liu B."/>
            <person name="Min J."/>
            <person name="Huang Y."/>
            <person name="Wu H."/>
            <person name="Li Z."/>
            <person name="Zhang Y."/>
            <person name="Yin Y."/>
            <person name="Song W."/>
            <person name="Jiang J."/>
            <person name="Jackson S.A."/>
            <person name="Wing R.A."/>
            <person name="Wang J."/>
            <person name="Chen M."/>
        </authorList>
    </citation>
    <scope>NUCLEOTIDE SEQUENCE [LARGE SCALE GENOMIC DNA]</scope>
    <source>
        <strain evidence="1">cv. IRGC 101232</strain>
    </source>
</reference>
<evidence type="ECO:0000313" key="1">
    <source>
        <dbReference type="EnsemblPlants" id="OB08G31030.1"/>
    </source>
</evidence>
<name>J3MVH2_ORYBR</name>
<sequence>MDTALSFDFSVLMNNYILPSPTPIIFCCLCSNEYILPYTTLHFLYPIPFIVMNYF</sequence>
<protein>
    <submittedName>
        <fullName evidence="1">Uncharacterized protein</fullName>
    </submittedName>
</protein>
<reference evidence="1" key="2">
    <citation type="submission" date="2013-04" db="UniProtKB">
        <authorList>
            <consortium name="EnsemblPlants"/>
        </authorList>
    </citation>
    <scope>IDENTIFICATION</scope>
</reference>
<dbReference type="Gramene" id="OB08G31030.1">
    <property type="protein sequence ID" value="OB08G31030.1"/>
    <property type="gene ID" value="OB08G31030"/>
</dbReference>
<accession>J3MVH2</accession>
<proteinExistence type="predicted"/>
<evidence type="ECO:0000313" key="2">
    <source>
        <dbReference type="Proteomes" id="UP000006038"/>
    </source>
</evidence>
<dbReference type="AlphaFoldDB" id="J3MVH2"/>
<dbReference type="HOGENOM" id="CLU_3035605_0_0_1"/>
<dbReference type="EnsemblPlants" id="OB08G31030.1">
    <property type="protein sequence ID" value="OB08G31030.1"/>
    <property type="gene ID" value="OB08G31030"/>
</dbReference>
<organism evidence="1">
    <name type="scientific">Oryza brachyantha</name>
    <name type="common">malo sina</name>
    <dbReference type="NCBI Taxonomy" id="4533"/>
    <lineage>
        <taxon>Eukaryota</taxon>
        <taxon>Viridiplantae</taxon>
        <taxon>Streptophyta</taxon>
        <taxon>Embryophyta</taxon>
        <taxon>Tracheophyta</taxon>
        <taxon>Spermatophyta</taxon>
        <taxon>Magnoliopsida</taxon>
        <taxon>Liliopsida</taxon>
        <taxon>Poales</taxon>
        <taxon>Poaceae</taxon>
        <taxon>BOP clade</taxon>
        <taxon>Oryzoideae</taxon>
        <taxon>Oryzeae</taxon>
        <taxon>Oryzinae</taxon>
        <taxon>Oryza</taxon>
    </lineage>
</organism>